<feature type="transmembrane region" description="Helical" evidence="1">
    <location>
        <begin position="841"/>
        <end position="862"/>
    </location>
</feature>
<comment type="caution">
    <text evidence="2">The sequence shown here is derived from an EMBL/GenBank/DDBJ whole genome shotgun (WGS) entry which is preliminary data.</text>
</comment>
<evidence type="ECO:0000313" key="2">
    <source>
        <dbReference type="EMBL" id="KRL38537.1"/>
    </source>
</evidence>
<feature type="transmembrane region" description="Helical" evidence="1">
    <location>
        <begin position="396"/>
        <end position="418"/>
    </location>
</feature>
<keyword evidence="1" id="KW-0812">Transmembrane</keyword>
<evidence type="ECO:0008006" key="4">
    <source>
        <dbReference type="Google" id="ProtNLM"/>
    </source>
</evidence>
<dbReference type="InterPro" id="IPR018580">
    <property type="entry name" value="Uncharacterised_YfhO"/>
</dbReference>
<feature type="transmembrane region" description="Helical" evidence="1">
    <location>
        <begin position="277"/>
        <end position="299"/>
    </location>
</feature>
<dbReference type="PANTHER" id="PTHR38454">
    <property type="entry name" value="INTEGRAL MEMBRANE PROTEIN-RELATED"/>
    <property type="match status" value="1"/>
</dbReference>
<dbReference type="Proteomes" id="UP000051155">
    <property type="component" value="Unassembled WGS sequence"/>
</dbReference>
<dbReference type="AlphaFoldDB" id="A0A0R1Q1J0"/>
<accession>A0A0R1Q1J0</accession>
<feature type="transmembrane region" description="Helical" evidence="1">
    <location>
        <begin position="160"/>
        <end position="180"/>
    </location>
</feature>
<protein>
    <recommendedName>
        <fullName evidence="4">Integral membrane protein</fullName>
    </recommendedName>
</protein>
<feature type="transmembrane region" description="Helical" evidence="1">
    <location>
        <begin position="438"/>
        <end position="457"/>
    </location>
</feature>
<dbReference type="Pfam" id="PF09586">
    <property type="entry name" value="YfhO"/>
    <property type="match status" value="1"/>
</dbReference>
<dbReference type="OrthoDB" id="9815466at2"/>
<keyword evidence="1" id="KW-1133">Transmembrane helix</keyword>
<keyword evidence="1" id="KW-0472">Membrane</keyword>
<feature type="transmembrane region" description="Helical" evidence="1">
    <location>
        <begin position="138"/>
        <end position="154"/>
    </location>
</feature>
<dbReference type="EMBL" id="AZEG01000004">
    <property type="protein sequence ID" value="KRL38537.1"/>
    <property type="molecule type" value="Genomic_DNA"/>
</dbReference>
<feature type="transmembrane region" description="Helical" evidence="1">
    <location>
        <begin position="238"/>
        <end position="265"/>
    </location>
</feature>
<feature type="transmembrane region" description="Helical" evidence="1">
    <location>
        <begin position="469"/>
        <end position="488"/>
    </location>
</feature>
<feature type="transmembrane region" description="Helical" evidence="1">
    <location>
        <begin position="12"/>
        <end position="31"/>
    </location>
</feature>
<dbReference type="STRING" id="1423812.FD20_GL001744"/>
<proteinExistence type="predicted"/>
<organism evidence="2 3">
    <name type="scientific">Liquorilactobacillus uvarum DSM 19971</name>
    <dbReference type="NCBI Taxonomy" id="1423812"/>
    <lineage>
        <taxon>Bacteria</taxon>
        <taxon>Bacillati</taxon>
        <taxon>Bacillota</taxon>
        <taxon>Bacilli</taxon>
        <taxon>Lactobacillales</taxon>
        <taxon>Lactobacillaceae</taxon>
        <taxon>Liquorilactobacillus</taxon>
    </lineage>
</organism>
<feature type="transmembrane region" description="Helical" evidence="1">
    <location>
        <begin position="187"/>
        <end position="218"/>
    </location>
</feature>
<sequence length="869" mass="99852">MLRYFRSHKQQQLFLLAFLLPFLIIMVLFMSQQVTPWGNHNLLFSDVGTQYNIFLTSLRHDVLHHTFSQYSYYLGLGSNTLPTYAYYLMSPLNLIVIFFPASQIPTALTWIVTLKISLSGLTMAIFLSTTSFRNKKNIIILLFSTAYAVSSWVASVYYTLMWLDALLLLPIVCVGLDLLIHKHTSKLYFISLLAAIVTNYYMGYMTCLFAVIYFFYQFSGLQENNEHFLTFIKQETKLIFHFVLISLLAVLSSMSILLPASLGMLATDKAALNWSNYSLLPAFGLGSLNQLGLGANNYISRLNHGPALFTGSCVFLLIVAFFFNQNVPSNEKKRTAATLLVLFLCMWINCFNTIWHLFQHPAGFPFRNALFFTFFAVCTAYRSIQYKPWHFLTVSQKFWTLFIPLASFCIGFIWKNVLKFNSNQSFSKLLSQAGLPSVKIWMSFILSICFYAMSWFLLFKLPLSKNVKLLLIALTCAELMINFGLSMFGTPYGNQKNYASNYQFKQKQITNLKHNSYFHHQGRTVVKDTSFQNAYNEKYNCYNDALLFRYFGISMYSSTLNKATRQDLESLGYLSVNPRRISFVGGTELTQSLLGVQNELDLNKNDAQLKINTSYFGLGAAIDQKILGLKLPQRQALKNQETILQHLVPAQKHYFKKVDLLKVHNHKKNTSRKFIHRITLRTTVAGPLYYYSQDASAELRTLRINNRSKKPTVDNQGQRMICPLGNYPKGQIIHLSLATSSRNWDKAQQLFSLNAKQFDKAMNKTYERRFHLHQINGNCLCGTIDGTSSKQHLFLSIPYEKGWHAKVNHHSVKVQKGLRGFVILPINKGRNYVELHYHSPGLISGLFLSCVGLLLYVIFLFYEQKYFYK</sequence>
<gene>
    <name evidence="2" type="ORF">FD20_GL001744</name>
</gene>
<dbReference type="PATRIC" id="fig|1423812.3.peg.1856"/>
<dbReference type="RefSeq" id="WP_057736191.1">
    <property type="nucleotide sequence ID" value="NZ_AZEG01000004.1"/>
</dbReference>
<reference evidence="2 3" key="1">
    <citation type="journal article" date="2015" name="Genome Announc.">
        <title>Expanding the biotechnology potential of lactobacilli through comparative genomics of 213 strains and associated genera.</title>
        <authorList>
            <person name="Sun Z."/>
            <person name="Harris H.M."/>
            <person name="McCann A."/>
            <person name="Guo C."/>
            <person name="Argimon S."/>
            <person name="Zhang W."/>
            <person name="Yang X."/>
            <person name="Jeffery I.B."/>
            <person name="Cooney J.C."/>
            <person name="Kagawa T.F."/>
            <person name="Liu W."/>
            <person name="Song Y."/>
            <person name="Salvetti E."/>
            <person name="Wrobel A."/>
            <person name="Rasinkangas P."/>
            <person name="Parkhill J."/>
            <person name="Rea M.C."/>
            <person name="O'Sullivan O."/>
            <person name="Ritari J."/>
            <person name="Douillard F.P."/>
            <person name="Paul Ross R."/>
            <person name="Yang R."/>
            <person name="Briner A.E."/>
            <person name="Felis G.E."/>
            <person name="de Vos W.M."/>
            <person name="Barrangou R."/>
            <person name="Klaenhammer T.R."/>
            <person name="Caufield P.W."/>
            <person name="Cui Y."/>
            <person name="Zhang H."/>
            <person name="O'Toole P.W."/>
        </authorList>
    </citation>
    <scope>NUCLEOTIDE SEQUENCE [LARGE SCALE GENOMIC DNA]</scope>
    <source>
        <strain evidence="2 3">DSM 19971</strain>
    </source>
</reference>
<name>A0A0R1Q1J0_9LACO</name>
<keyword evidence="3" id="KW-1185">Reference proteome</keyword>
<feature type="transmembrane region" description="Helical" evidence="1">
    <location>
        <begin position="336"/>
        <end position="358"/>
    </location>
</feature>
<feature type="transmembrane region" description="Helical" evidence="1">
    <location>
        <begin position="305"/>
        <end position="324"/>
    </location>
</feature>
<dbReference type="PANTHER" id="PTHR38454:SF1">
    <property type="entry name" value="INTEGRAL MEMBRANE PROTEIN"/>
    <property type="match status" value="1"/>
</dbReference>
<evidence type="ECO:0000313" key="3">
    <source>
        <dbReference type="Proteomes" id="UP000051155"/>
    </source>
</evidence>
<evidence type="ECO:0000256" key="1">
    <source>
        <dbReference type="SAM" id="Phobius"/>
    </source>
</evidence>
<feature type="transmembrane region" description="Helical" evidence="1">
    <location>
        <begin position="364"/>
        <end position="384"/>
    </location>
</feature>